<feature type="compositionally biased region" description="Acidic residues" evidence="1">
    <location>
        <begin position="274"/>
        <end position="298"/>
    </location>
</feature>
<feature type="region of interest" description="Disordered" evidence="1">
    <location>
        <begin position="410"/>
        <end position="444"/>
    </location>
</feature>
<dbReference type="CDD" id="cd02646">
    <property type="entry name" value="R3H_G-patch"/>
    <property type="match status" value="1"/>
</dbReference>
<sequence length="829" mass="89775">MGGRKRRFSKNGGGSGGGGGSSSGGGLFVKGGVLADWRNDPSSSSRSTPIPSRIKSKSKPLEKLINGKSAIGLDYVKSKLIVDDGSSGETLKYDVDESRPRILFNDKESKIVAYVDETPCIDAHGGVSEITYDYYYGSELGESSCSQRKGLGFSSETVEEEEEEMTPRVVMGDVLVKEEIGEAMKEEMTPKLISDVSVKDEIEGGPSELNSSAETKKISDSARRRRKEEEEMFILSDSTRKKNSGYLSVGGMKFYTEDISDYESDELMNANEGESPEESLDSSDSSDVDESSGSDSTDDIYGSDLDLDDEVVKDYLEGIGGSSELMDVDFLRKLALDDSPSSTSGDDKRSKKLGGISLLNASREYGMKKPRPRKKRDSLGSQRGEGYGMSIGSLAEDDLFFVKDPRSASGKKKKHASYLPSSWPSEGQKSKNFRGIPGAKKKHRKELMAVKRRDRMIRRGVDLDEINLKLKQMVVDEVDMLCFQPMVSGDCSQVQRLASIYRLSSGRQGSGKKRFVTVSRTAQTCMPSSSDKIRLEKLLQDGDEPSDFVINQPLAAGERSRSKRTPKFISSGSLDDNSSSRKKSGSANRGGGGESGGKKRYNGKDAVIYDANQPMSFVSSGVMQVEDDSKIEEEIQITTTTSVVNAKKDIISSSSVSVMTKVGEFEMHTKGFGSKMMAKMGFVEGGGLGKDGQGIVAPVEAVKRPKSLGLGVEFSPTSDAAKEKPSSSSSATRVRTKARTPTTTRTTSTSRRSSLSKSAPGIGASKPTPGIGAFERHTKGFGSKMMEKMGFIEGMGLGRDSQGIVNPLVAVRLPKSRGIVWNRKVEVEK</sequence>
<feature type="region of interest" description="Disordered" evidence="1">
    <location>
        <begin position="1"/>
        <end position="59"/>
    </location>
</feature>
<dbReference type="SMART" id="SM00443">
    <property type="entry name" value="G_patch"/>
    <property type="match status" value="2"/>
</dbReference>
<name>A0A4Y7J807_PAPSO</name>
<feature type="compositionally biased region" description="Low complexity" evidence="1">
    <location>
        <begin position="41"/>
        <end position="53"/>
    </location>
</feature>
<evidence type="ECO:0000313" key="4">
    <source>
        <dbReference type="Proteomes" id="UP000316621"/>
    </source>
</evidence>
<feature type="compositionally biased region" description="Gly residues" evidence="1">
    <location>
        <begin position="11"/>
        <end position="29"/>
    </location>
</feature>
<feature type="region of interest" description="Disordered" evidence="1">
    <location>
        <begin position="264"/>
        <end position="305"/>
    </location>
</feature>
<feature type="region of interest" description="Disordered" evidence="1">
    <location>
        <begin position="196"/>
        <end position="228"/>
    </location>
</feature>
<dbReference type="InterPro" id="IPR034082">
    <property type="entry name" value="R3H_G-patch"/>
</dbReference>
<dbReference type="PANTHER" id="PTHR47423">
    <property type="entry name" value="G-PATCH DOMAIN CONTAINING PROTEIN"/>
    <property type="match status" value="1"/>
</dbReference>
<feature type="domain" description="G-patch" evidence="2">
    <location>
        <begin position="778"/>
        <end position="824"/>
    </location>
</feature>
<proteinExistence type="predicted"/>
<dbReference type="AlphaFoldDB" id="A0A4Y7J807"/>
<dbReference type="PROSITE" id="PS50174">
    <property type="entry name" value="G_PATCH"/>
    <property type="match status" value="2"/>
</dbReference>
<dbReference type="Proteomes" id="UP000316621">
    <property type="component" value="Chromosome 3"/>
</dbReference>
<accession>A0A4Y7J807</accession>
<evidence type="ECO:0000259" key="2">
    <source>
        <dbReference type="PROSITE" id="PS50174"/>
    </source>
</evidence>
<dbReference type="Gramene" id="RZC56190">
    <property type="protein sequence ID" value="RZC56190"/>
    <property type="gene ID" value="C5167_015037"/>
</dbReference>
<feature type="domain" description="G-patch" evidence="2">
    <location>
        <begin position="669"/>
        <end position="715"/>
    </location>
</feature>
<organism evidence="3 4">
    <name type="scientific">Papaver somniferum</name>
    <name type="common">Opium poppy</name>
    <dbReference type="NCBI Taxonomy" id="3469"/>
    <lineage>
        <taxon>Eukaryota</taxon>
        <taxon>Viridiplantae</taxon>
        <taxon>Streptophyta</taxon>
        <taxon>Embryophyta</taxon>
        <taxon>Tracheophyta</taxon>
        <taxon>Spermatophyta</taxon>
        <taxon>Magnoliopsida</taxon>
        <taxon>Ranunculales</taxon>
        <taxon>Papaveraceae</taxon>
        <taxon>Papaveroideae</taxon>
        <taxon>Papaver</taxon>
    </lineage>
</organism>
<feature type="region of interest" description="Disordered" evidence="1">
    <location>
        <begin position="544"/>
        <end position="601"/>
    </location>
</feature>
<dbReference type="PANTHER" id="PTHR47423:SF2">
    <property type="entry name" value="PROTEIN SQS1"/>
    <property type="match status" value="1"/>
</dbReference>
<dbReference type="GO" id="GO:0003676">
    <property type="term" value="F:nucleic acid binding"/>
    <property type="evidence" value="ECO:0007669"/>
    <property type="project" value="InterPro"/>
</dbReference>
<reference evidence="3 4" key="1">
    <citation type="journal article" date="2018" name="Science">
        <title>The opium poppy genome and morphinan production.</title>
        <authorList>
            <person name="Guo L."/>
            <person name="Winzer T."/>
            <person name="Yang X."/>
            <person name="Li Y."/>
            <person name="Ning Z."/>
            <person name="He Z."/>
            <person name="Teodor R."/>
            <person name="Lu Y."/>
            <person name="Bowser T.A."/>
            <person name="Graham I.A."/>
            <person name="Ye K."/>
        </authorList>
    </citation>
    <scope>NUCLEOTIDE SEQUENCE [LARGE SCALE GENOMIC DNA]</scope>
    <source>
        <strain evidence="4">cv. HN1</strain>
        <tissue evidence="3">Leaves</tissue>
    </source>
</reference>
<feature type="region of interest" description="Disordered" evidence="1">
    <location>
        <begin position="336"/>
        <end position="387"/>
    </location>
</feature>
<keyword evidence="4" id="KW-1185">Reference proteome</keyword>
<feature type="compositionally biased region" description="Low complexity" evidence="1">
    <location>
        <begin position="726"/>
        <end position="758"/>
    </location>
</feature>
<dbReference type="Pfam" id="PF01585">
    <property type="entry name" value="G-patch"/>
    <property type="match status" value="2"/>
</dbReference>
<feature type="region of interest" description="Disordered" evidence="1">
    <location>
        <begin position="710"/>
        <end position="774"/>
    </location>
</feature>
<dbReference type="STRING" id="3469.A0A4Y7J807"/>
<evidence type="ECO:0000256" key="1">
    <source>
        <dbReference type="SAM" id="MobiDB-lite"/>
    </source>
</evidence>
<evidence type="ECO:0000313" key="3">
    <source>
        <dbReference type="EMBL" id="RZC56190.1"/>
    </source>
</evidence>
<dbReference type="OMA" id="TFEMHTK"/>
<gene>
    <name evidence="3" type="ORF">C5167_015037</name>
</gene>
<dbReference type="InterPro" id="IPR000467">
    <property type="entry name" value="G_patch_dom"/>
</dbReference>
<protein>
    <recommendedName>
        <fullName evidence="2">G-patch domain-containing protein</fullName>
    </recommendedName>
</protein>
<dbReference type="EMBL" id="CM010717">
    <property type="protein sequence ID" value="RZC56190.1"/>
    <property type="molecule type" value="Genomic_DNA"/>
</dbReference>